<organism evidence="4 5">
    <name type="scientific">Ramazzottius varieornatus</name>
    <name type="common">Water bear</name>
    <name type="synonym">Tardigrade</name>
    <dbReference type="NCBI Taxonomy" id="947166"/>
    <lineage>
        <taxon>Eukaryota</taxon>
        <taxon>Metazoa</taxon>
        <taxon>Ecdysozoa</taxon>
        <taxon>Tardigrada</taxon>
        <taxon>Eutardigrada</taxon>
        <taxon>Parachela</taxon>
        <taxon>Hypsibioidea</taxon>
        <taxon>Ramazzottiidae</taxon>
        <taxon>Ramazzottius</taxon>
    </lineage>
</organism>
<keyword evidence="2 3" id="KW-0479">Metal-binding</keyword>
<gene>
    <name evidence="4" type="primary">RvY_00287-1</name>
    <name evidence="4" type="synonym">RvY_00287.1</name>
    <name evidence="4" type="ORF">RvY_00287</name>
</gene>
<dbReference type="PANTHER" id="PTHR13799">
    <property type="entry name" value="NGG1 INTERACTING FACTOR 3"/>
    <property type="match status" value="1"/>
</dbReference>
<evidence type="ECO:0000256" key="2">
    <source>
        <dbReference type="ARBA" id="ARBA00022723"/>
    </source>
</evidence>
<feature type="binding site" evidence="3">
    <location>
        <position position="222"/>
    </location>
    <ligand>
        <name>a divalent metal cation</name>
        <dbReference type="ChEBI" id="CHEBI:60240"/>
        <label>1</label>
    </ligand>
</feature>
<dbReference type="EMBL" id="BDGG01000001">
    <property type="protein sequence ID" value="GAU87451.1"/>
    <property type="molecule type" value="Genomic_DNA"/>
</dbReference>
<protein>
    <recommendedName>
        <fullName evidence="6">NIF3-like protein 1</fullName>
    </recommendedName>
</protein>
<evidence type="ECO:0000313" key="4">
    <source>
        <dbReference type="EMBL" id="GAU87451.1"/>
    </source>
</evidence>
<dbReference type="SUPFAM" id="SSF102705">
    <property type="entry name" value="NIF3 (NGG1p interacting factor 3)-like"/>
    <property type="match status" value="1"/>
</dbReference>
<dbReference type="PANTHER" id="PTHR13799:SF14">
    <property type="entry name" value="GTP CYCLOHYDROLASE 1 TYPE 2 HOMOLOG"/>
    <property type="match status" value="1"/>
</dbReference>
<reference evidence="4 5" key="1">
    <citation type="journal article" date="2016" name="Nat. Commun.">
        <title>Extremotolerant tardigrade genome and improved radiotolerance of human cultured cells by tardigrade-unique protein.</title>
        <authorList>
            <person name="Hashimoto T."/>
            <person name="Horikawa D.D."/>
            <person name="Saito Y."/>
            <person name="Kuwahara H."/>
            <person name="Kozuka-Hata H."/>
            <person name="Shin-I T."/>
            <person name="Minakuchi Y."/>
            <person name="Ohishi K."/>
            <person name="Motoyama A."/>
            <person name="Aizu T."/>
            <person name="Enomoto A."/>
            <person name="Kondo K."/>
            <person name="Tanaka S."/>
            <person name="Hara Y."/>
            <person name="Koshikawa S."/>
            <person name="Sagara H."/>
            <person name="Miura T."/>
            <person name="Yokobori S."/>
            <person name="Miyagawa K."/>
            <person name="Suzuki Y."/>
            <person name="Kubo T."/>
            <person name="Oyama M."/>
            <person name="Kohara Y."/>
            <person name="Fujiyama A."/>
            <person name="Arakawa K."/>
            <person name="Katayama T."/>
            <person name="Toyoda A."/>
            <person name="Kunieda T."/>
        </authorList>
    </citation>
    <scope>NUCLEOTIDE SEQUENCE [LARGE SCALE GENOMIC DNA]</scope>
    <source>
        <strain evidence="4 5">YOKOZUNA-1</strain>
    </source>
</reference>
<comment type="caution">
    <text evidence="4">The sequence shown here is derived from an EMBL/GenBank/DDBJ whole genome shotgun (WGS) entry which is preliminary data.</text>
</comment>
<sequence>MTSPPIYLHDVAEFLRHELSVERFTKAEQGGIHRRSMRSIRRIGLALEPFPGIGDWVRQEQLDVLWLHRHWQLDMKSLPADVGLICHHLPFDEALTIGYNAHLAKALKDAAPLEPLGYKEDDRDKSLPPRPIGMIFDVEQLDYSAYLTFITAMFKGYERLDAGKSTTISRLAVVGAMTDVLVRQAAQRGAQLYLTGAYRKAGELAVKETGIAVIAVGHLRCEVWGLYALAKMLEERWPTIECVVREPTS</sequence>
<dbReference type="Proteomes" id="UP000186922">
    <property type="component" value="Unassembled WGS sequence"/>
</dbReference>
<feature type="binding site" evidence="3">
    <location>
        <position position="92"/>
    </location>
    <ligand>
        <name>a divalent metal cation</name>
        <dbReference type="ChEBI" id="CHEBI:60240"/>
        <label>1</label>
    </ligand>
</feature>
<proteinExistence type="inferred from homology"/>
<evidence type="ECO:0000256" key="1">
    <source>
        <dbReference type="ARBA" id="ARBA00006964"/>
    </source>
</evidence>
<dbReference type="Gene3D" id="3.40.1390.30">
    <property type="entry name" value="NIF3 (NGG1p interacting factor 3)-like"/>
    <property type="match status" value="2"/>
</dbReference>
<dbReference type="InterPro" id="IPR002678">
    <property type="entry name" value="DUF34/NIF3"/>
</dbReference>
<dbReference type="GO" id="GO:0005737">
    <property type="term" value="C:cytoplasm"/>
    <property type="evidence" value="ECO:0007669"/>
    <property type="project" value="TreeGrafter"/>
</dbReference>
<comment type="similarity">
    <text evidence="1">Belongs to the GTP cyclohydrolase I type 2/NIF3 family.</text>
</comment>
<evidence type="ECO:0000256" key="3">
    <source>
        <dbReference type="PIRSR" id="PIRSR602678-1"/>
    </source>
</evidence>
<evidence type="ECO:0008006" key="6">
    <source>
        <dbReference type="Google" id="ProtNLM"/>
    </source>
</evidence>
<accession>A0A1D1UD85</accession>
<dbReference type="AlphaFoldDB" id="A0A1D1UD85"/>
<feature type="binding site" evidence="3">
    <location>
        <position position="218"/>
    </location>
    <ligand>
        <name>a divalent metal cation</name>
        <dbReference type="ChEBI" id="CHEBI:60240"/>
        <label>1</label>
    </ligand>
</feature>
<dbReference type="InterPro" id="IPR036069">
    <property type="entry name" value="DUF34/NIF3_sf"/>
</dbReference>
<evidence type="ECO:0000313" key="5">
    <source>
        <dbReference type="Proteomes" id="UP000186922"/>
    </source>
</evidence>
<keyword evidence="5" id="KW-1185">Reference proteome</keyword>
<dbReference type="OrthoDB" id="2592744at2759"/>
<dbReference type="GO" id="GO:0046872">
    <property type="term" value="F:metal ion binding"/>
    <property type="evidence" value="ECO:0007669"/>
    <property type="project" value="UniProtKB-KW"/>
</dbReference>
<dbReference type="Pfam" id="PF01784">
    <property type="entry name" value="DUF34_NIF3"/>
    <property type="match status" value="1"/>
</dbReference>
<name>A0A1D1UD85_RAMVA</name>